<dbReference type="Pfam" id="PF13374">
    <property type="entry name" value="TPR_10"/>
    <property type="match status" value="1"/>
</dbReference>
<dbReference type="InterPro" id="IPR011712">
    <property type="entry name" value="Sig_transdc_His_kin_sub3_dim/P"/>
</dbReference>
<feature type="repeat" description="TPR" evidence="9">
    <location>
        <begin position="91"/>
        <end position="124"/>
    </location>
</feature>
<evidence type="ECO:0000256" key="9">
    <source>
        <dbReference type="PROSITE-ProRule" id="PRU00339"/>
    </source>
</evidence>
<keyword evidence="10" id="KW-0812">Transmembrane</keyword>
<evidence type="ECO:0000256" key="2">
    <source>
        <dbReference type="ARBA" id="ARBA00012438"/>
    </source>
</evidence>
<dbReference type="AlphaFoldDB" id="A0A1I3LDC0"/>
<keyword evidence="6 12" id="KW-0418">Kinase</keyword>
<protein>
    <recommendedName>
        <fullName evidence="2">histidine kinase</fullName>
        <ecNumber evidence="2">2.7.13.3</ecNumber>
    </recommendedName>
</protein>
<dbReference type="EC" id="2.7.13.3" evidence="2"/>
<dbReference type="Gene3D" id="1.20.5.1930">
    <property type="match status" value="1"/>
</dbReference>
<sequence length="647" mass="75138">MNIICSTNDLVRFLFVFLGFLFSIELYPSTAQQLLISKTIDFSFKKIPDKKFDSITEVIGNYADDLQYEKAIVLSDSIFESLNDNSSKQLAKLYHLKGYVYHRKGDLFNAIAMYEKAVEIRNNIKDKEVVITYLNLGKSYYDIGDYVRSIQEYEKGLQLSKKYRDISNIGSSLSGIGVVLSDQGKRQEALNFFKESLSNDKKIKDSVNISRSYYDIGEIKYLVREMDSAKIYFEMANEIALMQKDEYLQSYCVTRMGTLEVMKGNYSSAEKYLLQGLEIRNRLQYPIEIIFTKVELAKLYVKIGELNKAERLLLEVLKDSKSTPFLKGEYMANELLSELNEKEGNYLDALKYHKEFSVIGDSLKFNKNNSEIENAYTRLQIEKHTQEVVFKQKQQRQIYLSLLLFVSCSAIGGTGYLIKLRKGTKRKYEYKIRQKELEVEKQILLQLDEERRRISRDVHDDLGSSISGIKLLSEIIYKKTKDEELKKEHERLLSMQLETSQKIRDIIWVLNNDNNSIESLAWYCHNYAESMLKSFSINLDSYVDEDMPPINIDNESRKSFFLCVKEAINNILKHSKGDNVFLSISFIENEFKICIQDNGKGMEKSLRTEQGFGLKNMKKRMDLINGVFNLETNLTGTKVCFSKKYPK</sequence>
<dbReference type="Proteomes" id="UP000243887">
    <property type="component" value="Unassembled WGS sequence"/>
</dbReference>
<evidence type="ECO:0000256" key="7">
    <source>
        <dbReference type="ARBA" id="ARBA00022840"/>
    </source>
</evidence>
<dbReference type="GO" id="GO:0000155">
    <property type="term" value="F:phosphorelay sensor kinase activity"/>
    <property type="evidence" value="ECO:0007669"/>
    <property type="project" value="InterPro"/>
</dbReference>
<feature type="domain" description="Histidine kinase/HSP90-like ATPase" evidence="11">
    <location>
        <begin position="555"/>
        <end position="647"/>
    </location>
</feature>
<dbReference type="Gene3D" id="3.30.565.10">
    <property type="entry name" value="Histidine kinase-like ATPase, C-terminal domain"/>
    <property type="match status" value="1"/>
</dbReference>
<dbReference type="Pfam" id="PF07730">
    <property type="entry name" value="HisKA_3"/>
    <property type="match status" value="1"/>
</dbReference>
<evidence type="ECO:0000256" key="4">
    <source>
        <dbReference type="ARBA" id="ARBA00022679"/>
    </source>
</evidence>
<evidence type="ECO:0000313" key="13">
    <source>
        <dbReference type="Proteomes" id="UP000243887"/>
    </source>
</evidence>
<dbReference type="PANTHER" id="PTHR24421:SF10">
    <property type="entry name" value="NITRATE_NITRITE SENSOR PROTEIN NARQ"/>
    <property type="match status" value="1"/>
</dbReference>
<organism evidence="12 13">
    <name type="scientific">Myroides guanonis</name>
    <dbReference type="NCBI Taxonomy" id="1150112"/>
    <lineage>
        <taxon>Bacteria</taxon>
        <taxon>Pseudomonadati</taxon>
        <taxon>Bacteroidota</taxon>
        <taxon>Flavobacteriia</taxon>
        <taxon>Flavobacteriales</taxon>
        <taxon>Flavobacteriaceae</taxon>
        <taxon>Myroides</taxon>
    </lineage>
</organism>
<evidence type="ECO:0000259" key="11">
    <source>
        <dbReference type="SMART" id="SM00387"/>
    </source>
</evidence>
<keyword evidence="5" id="KW-0547">Nucleotide-binding</keyword>
<dbReference type="Pfam" id="PF02518">
    <property type="entry name" value="HATPase_c"/>
    <property type="match status" value="1"/>
</dbReference>
<keyword evidence="9" id="KW-0802">TPR repeat</keyword>
<proteinExistence type="predicted"/>
<dbReference type="RefSeq" id="WP_090677642.1">
    <property type="nucleotide sequence ID" value="NZ_FORU01000001.1"/>
</dbReference>
<feature type="repeat" description="TPR" evidence="9">
    <location>
        <begin position="130"/>
        <end position="163"/>
    </location>
</feature>
<dbReference type="InterPro" id="IPR011990">
    <property type="entry name" value="TPR-like_helical_dom_sf"/>
</dbReference>
<dbReference type="GO" id="GO:0005524">
    <property type="term" value="F:ATP binding"/>
    <property type="evidence" value="ECO:0007669"/>
    <property type="project" value="UniProtKB-KW"/>
</dbReference>
<dbReference type="InterPro" id="IPR036890">
    <property type="entry name" value="HATPase_C_sf"/>
</dbReference>
<dbReference type="Gene3D" id="1.25.40.10">
    <property type="entry name" value="Tetratricopeptide repeat domain"/>
    <property type="match status" value="2"/>
</dbReference>
<feature type="transmembrane region" description="Helical" evidence="10">
    <location>
        <begin position="398"/>
        <end position="418"/>
    </location>
</feature>
<dbReference type="SMART" id="SM00028">
    <property type="entry name" value="TPR"/>
    <property type="match status" value="5"/>
</dbReference>
<dbReference type="CDD" id="cd16917">
    <property type="entry name" value="HATPase_UhpB-NarQ-NarX-like"/>
    <property type="match status" value="1"/>
</dbReference>
<accession>A0A1I3LDC0</accession>
<gene>
    <name evidence="12" type="ORF">SAMN04487893_101267</name>
</gene>
<evidence type="ECO:0000256" key="3">
    <source>
        <dbReference type="ARBA" id="ARBA00022553"/>
    </source>
</evidence>
<dbReference type="GO" id="GO:0016020">
    <property type="term" value="C:membrane"/>
    <property type="evidence" value="ECO:0007669"/>
    <property type="project" value="InterPro"/>
</dbReference>
<dbReference type="InterPro" id="IPR019734">
    <property type="entry name" value="TPR_rpt"/>
</dbReference>
<comment type="catalytic activity">
    <reaction evidence="1">
        <text>ATP + protein L-histidine = ADP + protein N-phospho-L-histidine.</text>
        <dbReference type="EC" id="2.7.13.3"/>
    </reaction>
</comment>
<dbReference type="SUPFAM" id="SSF55874">
    <property type="entry name" value="ATPase domain of HSP90 chaperone/DNA topoisomerase II/histidine kinase"/>
    <property type="match status" value="1"/>
</dbReference>
<reference evidence="13" key="1">
    <citation type="submission" date="2016-10" db="EMBL/GenBank/DDBJ databases">
        <authorList>
            <person name="Varghese N."/>
            <person name="Submissions S."/>
        </authorList>
    </citation>
    <scope>NUCLEOTIDE SEQUENCE [LARGE SCALE GENOMIC DNA]</scope>
    <source>
        <strain evidence="13">DSM 26542</strain>
    </source>
</reference>
<dbReference type="SUPFAM" id="SSF48452">
    <property type="entry name" value="TPR-like"/>
    <property type="match status" value="2"/>
</dbReference>
<dbReference type="PROSITE" id="PS50005">
    <property type="entry name" value="TPR"/>
    <property type="match status" value="2"/>
</dbReference>
<dbReference type="PANTHER" id="PTHR24421">
    <property type="entry name" value="NITRATE/NITRITE SENSOR PROTEIN NARX-RELATED"/>
    <property type="match status" value="1"/>
</dbReference>
<dbReference type="InterPro" id="IPR050482">
    <property type="entry name" value="Sensor_HK_TwoCompSys"/>
</dbReference>
<dbReference type="InterPro" id="IPR003594">
    <property type="entry name" value="HATPase_dom"/>
</dbReference>
<name>A0A1I3LDC0_9FLAO</name>
<dbReference type="GO" id="GO:0046983">
    <property type="term" value="F:protein dimerization activity"/>
    <property type="evidence" value="ECO:0007669"/>
    <property type="project" value="InterPro"/>
</dbReference>
<keyword evidence="13" id="KW-1185">Reference proteome</keyword>
<dbReference type="SMART" id="SM00387">
    <property type="entry name" value="HATPase_c"/>
    <property type="match status" value="1"/>
</dbReference>
<evidence type="ECO:0000313" key="12">
    <source>
        <dbReference type="EMBL" id="SFI82540.1"/>
    </source>
</evidence>
<evidence type="ECO:0000256" key="1">
    <source>
        <dbReference type="ARBA" id="ARBA00000085"/>
    </source>
</evidence>
<keyword evidence="7" id="KW-0067">ATP-binding</keyword>
<keyword evidence="8" id="KW-0902">Two-component regulatory system</keyword>
<keyword evidence="3" id="KW-0597">Phosphoprotein</keyword>
<evidence type="ECO:0000256" key="5">
    <source>
        <dbReference type="ARBA" id="ARBA00022741"/>
    </source>
</evidence>
<dbReference type="STRING" id="1150112.SAMN04487893_101267"/>
<evidence type="ECO:0000256" key="10">
    <source>
        <dbReference type="SAM" id="Phobius"/>
    </source>
</evidence>
<keyword evidence="10" id="KW-1133">Transmembrane helix</keyword>
<dbReference type="OrthoDB" id="9778366at2"/>
<evidence type="ECO:0000256" key="6">
    <source>
        <dbReference type="ARBA" id="ARBA00022777"/>
    </source>
</evidence>
<dbReference type="EMBL" id="FORU01000001">
    <property type="protein sequence ID" value="SFI82540.1"/>
    <property type="molecule type" value="Genomic_DNA"/>
</dbReference>
<keyword evidence="4" id="KW-0808">Transferase</keyword>
<dbReference type="Pfam" id="PF13424">
    <property type="entry name" value="TPR_12"/>
    <property type="match status" value="1"/>
</dbReference>
<evidence type="ECO:0000256" key="8">
    <source>
        <dbReference type="ARBA" id="ARBA00023012"/>
    </source>
</evidence>
<keyword evidence="10" id="KW-0472">Membrane</keyword>